<dbReference type="EMBL" id="JACIJI010000004">
    <property type="protein sequence ID" value="MBB5719396.1"/>
    <property type="molecule type" value="Genomic_DNA"/>
</dbReference>
<evidence type="ECO:0008006" key="4">
    <source>
        <dbReference type="Google" id="ProtNLM"/>
    </source>
</evidence>
<proteinExistence type="predicted"/>
<name>A0A840Z102_9SPHN</name>
<accession>A0A840Z102</accession>
<protein>
    <recommendedName>
        <fullName evidence="4">Integron</fullName>
    </recommendedName>
</protein>
<organism evidence="2 3">
    <name type="scientific">Stakelama sediminis</name>
    <dbReference type="NCBI Taxonomy" id="463200"/>
    <lineage>
        <taxon>Bacteria</taxon>
        <taxon>Pseudomonadati</taxon>
        <taxon>Pseudomonadota</taxon>
        <taxon>Alphaproteobacteria</taxon>
        <taxon>Sphingomonadales</taxon>
        <taxon>Sphingomonadaceae</taxon>
        <taxon>Stakelama</taxon>
    </lineage>
</organism>
<dbReference type="AlphaFoldDB" id="A0A840Z102"/>
<comment type="caution">
    <text evidence="2">The sequence shown here is derived from an EMBL/GenBank/DDBJ whole genome shotgun (WGS) entry which is preliminary data.</text>
</comment>
<reference evidence="2 3" key="1">
    <citation type="submission" date="2020-08" db="EMBL/GenBank/DDBJ databases">
        <title>Genomic Encyclopedia of Type Strains, Phase IV (KMG-IV): sequencing the most valuable type-strain genomes for metagenomic binning, comparative biology and taxonomic classification.</title>
        <authorList>
            <person name="Goeker M."/>
        </authorList>
    </citation>
    <scope>NUCLEOTIDE SEQUENCE [LARGE SCALE GENOMIC DNA]</scope>
    <source>
        <strain evidence="2 3">DSM 27203</strain>
    </source>
</reference>
<dbReference type="Proteomes" id="UP000554342">
    <property type="component" value="Unassembled WGS sequence"/>
</dbReference>
<keyword evidence="3" id="KW-1185">Reference proteome</keyword>
<evidence type="ECO:0000313" key="2">
    <source>
        <dbReference type="EMBL" id="MBB5719396.1"/>
    </source>
</evidence>
<dbReference type="RefSeq" id="WP_184004102.1">
    <property type="nucleotide sequence ID" value="NZ_BAABIF010000001.1"/>
</dbReference>
<gene>
    <name evidence="2" type="ORF">FHR23_002337</name>
</gene>
<sequence length="151" mass="15974">MRILFPALLLLLSACNNVQPIGNDTDTVQGNFADTTLSPGTRPIRIGENGPGFAACAINGTVATLPDNGTLPLRTAPFSDAKQIAVLQPGRKLFICTRSMDQRWLGVVVRPATGEPDQDCGVSARLDSPRDYAGPCASGWVANAFVQFTAD</sequence>
<keyword evidence="1" id="KW-0732">Signal</keyword>
<feature type="chain" id="PRO_5032407202" description="Integron" evidence="1">
    <location>
        <begin position="19"/>
        <end position="151"/>
    </location>
</feature>
<evidence type="ECO:0000256" key="1">
    <source>
        <dbReference type="SAM" id="SignalP"/>
    </source>
</evidence>
<feature type="signal peptide" evidence="1">
    <location>
        <begin position="1"/>
        <end position="18"/>
    </location>
</feature>
<dbReference type="PROSITE" id="PS51257">
    <property type="entry name" value="PROKAR_LIPOPROTEIN"/>
    <property type="match status" value="1"/>
</dbReference>
<evidence type="ECO:0000313" key="3">
    <source>
        <dbReference type="Proteomes" id="UP000554342"/>
    </source>
</evidence>